<name>A0A5J4X8U9_9EUKA</name>
<protein>
    <submittedName>
        <fullName evidence="1">Uncharacterized protein</fullName>
    </submittedName>
</protein>
<accession>A0A5J4X8U9</accession>
<sequence length="85" mass="9625">MQLIQGHINVDYTTTMESGADATKWEYDTFEQFKFWLVSPLESIAEVKRHCGIFIDIPVSAISVAGAFNYIKPYDIVFSGVMDLN</sequence>
<gene>
    <name evidence="1" type="ORF">EZS28_000794</name>
</gene>
<organism evidence="1 2">
    <name type="scientific">Streblomastix strix</name>
    <dbReference type="NCBI Taxonomy" id="222440"/>
    <lineage>
        <taxon>Eukaryota</taxon>
        <taxon>Metamonada</taxon>
        <taxon>Preaxostyla</taxon>
        <taxon>Oxymonadida</taxon>
        <taxon>Streblomastigidae</taxon>
        <taxon>Streblomastix</taxon>
    </lineage>
</organism>
<proteinExistence type="predicted"/>
<dbReference type="AlphaFoldDB" id="A0A5J4X8U9"/>
<reference evidence="1 2" key="1">
    <citation type="submission" date="2019-03" db="EMBL/GenBank/DDBJ databases">
        <title>Single cell metagenomics reveals metabolic interactions within the superorganism composed of flagellate Streblomastix strix and complex community of Bacteroidetes bacteria on its surface.</title>
        <authorList>
            <person name="Treitli S.C."/>
            <person name="Kolisko M."/>
            <person name="Husnik F."/>
            <person name="Keeling P."/>
            <person name="Hampl V."/>
        </authorList>
    </citation>
    <scope>NUCLEOTIDE SEQUENCE [LARGE SCALE GENOMIC DNA]</scope>
    <source>
        <strain evidence="1">ST1C</strain>
    </source>
</reference>
<evidence type="ECO:0000313" key="1">
    <source>
        <dbReference type="EMBL" id="KAA6403681.1"/>
    </source>
</evidence>
<comment type="caution">
    <text evidence="1">The sequence shown here is derived from an EMBL/GenBank/DDBJ whole genome shotgun (WGS) entry which is preliminary data.</text>
</comment>
<dbReference type="Proteomes" id="UP000324800">
    <property type="component" value="Unassembled WGS sequence"/>
</dbReference>
<evidence type="ECO:0000313" key="2">
    <source>
        <dbReference type="Proteomes" id="UP000324800"/>
    </source>
</evidence>
<dbReference type="EMBL" id="SNRW01000073">
    <property type="protein sequence ID" value="KAA6403681.1"/>
    <property type="molecule type" value="Genomic_DNA"/>
</dbReference>